<name>A0A0H5PXW8_9ZZZZ</name>
<evidence type="ECO:0000256" key="1">
    <source>
        <dbReference type="SAM" id="Coils"/>
    </source>
</evidence>
<feature type="coiled-coil region" evidence="1">
    <location>
        <begin position="12"/>
        <end position="71"/>
    </location>
</feature>
<sequence>MDNLIIERYKTRRQMETEARILRLRIKRLEHQMAYELDPFGPEFDDAAEKLRKLKDEAEAAGLQIQRYHRETCDMESKAEAEQRAQKEARVKAAYLAAHPSCSPEAYDRLHKNQPEI</sequence>
<protein>
    <submittedName>
        <fullName evidence="2">Uncharacterized protein</fullName>
    </submittedName>
</protein>
<reference evidence="2" key="1">
    <citation type="submission" date="2015-06" db="EMBL/GenBank/DDBJ databases">
        <authorList>
            <person name="Joergensen T."/>
        </authorList>
    </citation>
    <scope>NUCLEOTIDE SEQUENCE</scope>
    <source>
        <plasmid evidence="2">pRGRH0253</plasmid>
    </source>
</reference>
<organism evidence="2">
    <name type="scientific">uncultured prokaryote</name>
    <dbReference type="NCBI Taxonomy" id="198431"/>
    <lineage>
        <taxon>unclassified sequences</taxon>
        <taxon>environmental samples</taxon>
    </lineage>
</organism>
<proteinExistence type="predicted"/>
<geneLocation type="plasmid" evidence="2">
    <name>pRGRH0253</name>
</geneLocation>
<reference evidence="2" key="2">
    <citation type="submission" date="2015-07" db="EMBL/GenBank/DDBJ databases">
        <title>Plasmids, circular viruses and viroids from rat gut.</title>
        <authorList>
            <person name="Jorgensen T.J."/>
            <person name="Hansen M.A."/>
            <person name="Xu Z."/>
            <person name="Tabak M.A."/>
            <person name="Sorensen S.J."/>
            <person name="Hansen L.H."/>
        </authorList>
    </citation>
    <scope>NUCLEOTIDE SEQUENCE</scope>
    <source>
        <plasmid evidence="2">pRGRH0253</plasmid>
    </source>
</reference>
<accession>A0A0H5PXW8</accession>
<evidence type="ECO:0000313" key="2">
    <source>
        <dbReference type="EMBL" id="CRY94433.1"/>
    </source>
</evidence>
<keyword evidence="2" id="KW-0614">Plasmid</keyword>
<keyword evidence="1" id="KW-0175">Coiled coil</keyword>
<dbReference type="EMBL" id="LN852926">
    <property type="protein sequence ID" value="CRY94433.1"/>
    <property type="molecule type" value="Genomic_DNA"/>
</dbReference>
<dbReference type="AlphaFoldDB" id="A0A0H5PXW8"/>